<accession>A0ABV8FQU5</accession>
<evidence type="ECO:0000256" key="3">
    <source>
        <dbReference type="ARBA" id="ARBA00024227"/>
    </source>
</evidence>
<dbReference type="EC" id="6.3.4.15" evidence="3"/>
<dbReference type="CDD" id="cd16442">
    <property type="entry name" value="BPL"/>
    <property type="match status" value="1"/>
</dbReference>
<keyword evidence="2" id="KW-0092">Biotin</keyword>
<dbReference type="Gene3D" id="2.30.30.100">
    <property type="match status" value="1"/>
</dbReference>
<evidence type="ECO:0000256" key="1">
    <source>
        <dbReference type="ARBA" id="ARBA00022598"/>
    </source>
</evidence>
<dbReference type="EMBL" id="JBHSBH010000009">
    <property type="protein sequence ID" value="MFC3997036.1"/>
    <property type="molecule type" value="Genomic_DNA"/>
</dbReference>
<sequence length="293" mass="30932">MAADPSRSAASPYTDLDRPPLRAGALERALVRPGGLWRAIEVAAELPSTNTELIRRAREGAPGGTVLVTDHQTAGRGRLDRAFHTPPRAALTFSVLLRPEVPARRLGWLPLLMGVAAVSAIERIAEIPAGLKWPNDVLTRADDGRPDRKLAGILSEAAFTDGDPGVVIGMGLNVAQTRAELPVDTATSLAVEEAACTDRDPLLRAVLRGLADRFEAWQAHGGDAEASGLAAEYRGRCTTIGRPVRAHLPGDRVLEGEATGVDADGRLIVRGPGGEEPLSAGDVVHLRRADGGY</sequence>
<dbReference type="Pfam" id="PF02237">
    <property type="entry name" value="BPL_C"/>
    <property type="match status" value="1"/>
</dbReference>
<dbReference type="PROSITE" id="PS51733">
    <property type="entry name" value="BPL_LPL_CATALYTIC"/>
    <property type="match status" value="1"/>
</dbReference>
<dbReference type="InterPro" id="IPR003142">
    <property type="entry name" value="BPL_C"/>
</dbReference>
<evidence type="ECO:0000313" key="5">
    <source>
        <dbReference type="EMBL" id="MFC3997036.1"/>
    </source>
</evidence>
<dbReference type="GO" id="GO:0004077">
    <property type="term" value="F:biotin--[biotin carboxyl-carrier protein] ligase activity"/>
    <property type="evidence" value="ECO:0007669"/>
    <property type="project" value="UniProtKB-EC"/>
</dbReference>
<dbReference type="Gene3D" id="3.30.930.10">
    <property type="entry name" value="Bira Bifunctional Protein, Domain 2"/>
    <property type="match status" value="1"/>
</dbReference>
<organism evidence="5 6">
    <name type="scientific">Nocardiopsis sediminis</name>
    <dbReference type="NCBI Taxonomy" id="1778267"/>
    <lineage>
        <taxon>Bacteria</taxon>
        <taxon>Bacillati</taxon>
        <taxon>Actinomycetota</taxon>
        <taxon>Actinomycetes</taxon>
        <taxon>Streptosporangiales</taxon>
        <taxon>Nocardiopsidaceae</taxon>
        <taxon>Nocardiopsis</taxon>
    </lineage>
</organism>
<dbReference type="SUPFAM" id="SSF55681">
    <property type="entry name" value="Class II aaRS and biotin synthetases"/>
    <property type="match status" value="1"/>
</dbReference>
<protein>
    <recommendedName>
        <fullName evidence="3">biotin--[biotin carboxyl-carrier protein] ligase</fullName>
        <ecNumber evidence="3">6.3.4.15</ecNumber>
    </recommendedName>
</protein>
<keyword evidence="6" id="KW-1185">Reference proteome</keyword>
<proteinExistence type="predicted"/>
<dbReference type="PANTHER" id="PTHR12835">
    <property type="entry name" value="BIOTIN PROTEIN LIGASE"/>
    <property type="match status" value="1"/>
</dbReference>
<reference evidence="6" key="1">
    <citation type="journal article" date="2019" name="Int. J. Syst. Evol. Microbiol.">
        <title>The Global Catalogue of Microorganisms (GCM) 10K type strain sequencing project: providing services to taxonomists for standard genome sequencing and annotation.</title>
        <authorList>
            <consortium name="The Broad Institute Genomics Platform"/>
            <consortium name="The Broad Institute Genome Sequencing Center for Infectious Disease"/>
            <person name="Wu L."/>
            <person name="Ma J."/>
        </authorList>
    </citation>
    <scope>NUCLEOTIDE SEQUENCE [LARGE SCALE GENOMIC DNA]</scope>
    <source>
        <strain evidence="6">TBRC 1826</strain>
    </source>
</reference>
<comment type="caution">
    <text evidence="5">The sequence shown here is derived from an EMBL/GenBank/DDBJ whole genome shotgun (WGS) entry which is preliminary data.</text>
</comment>
<name>A0ABV8FQU5_9ACTN</name>
<dbReference type="InterPro" id="IPR004143">
    <property type="entry name" value="BPL_LPL_catalytic"/>
</dbReference>
<dbReference type="RefSeq" id="WP_378533647.1">
    <property type="nucleotide sequence ID" value="NZ_JBHSBH010000009.1"/>
</dbReference>
<dbReference type="InterPro" id="IPR045864">
    <property type="entry name" value="aa-tRNA-synth_II/BPL/LPL"/>
</dbReference>
<gene>
    <name evidence="5" type="ORF">ACFOVU_13980</name>
</gene>
<dbReference type="PANTHER" id="PTHR12835:SF5">
    <property type="entry name" value="BIOTIN--PROTEIN LIGASE"/>
    <property type="match status" value="1"/>
</dbReference>
<evidence type="ECO:0000259" key="4">
    <source>
        <dbReference type="PROSITE" id="PS51733"/>
    </source>
</evidence>
<evidence type="ECO:0000313" key="6">
    <source>
        <dbReference type="Proteomes" id="UP001595847"/>
    </source>
</evidence>
<dbReference type="Pfam" id="PF03099">
    <property type="entry name" value="BPL_LplA_LipB"/>
    <property type="match status" value="1"/>
</dbReference>
<dbReference type="Proteomes" id="UP001595847">
    <property type="component" value="Unassembled WGS sequence"/>
</dbReference>
<feature type="domain" description="BPL/LPL catalytic" evidence="4">
    <location>
        <begin position="25"/>
        <end position="218"/>
    </location>
</feature>
<evidence type="ECO:0000256" key="2">
    <source>
        <dbReference type="ARBA" id="ARBA00023267"/>
    </source>
</evidence>
<dbReference type="NCBIfam" id="TIGR00121">
    <property type="entry name" value="birA_ligase"/>
    <property type="match status" value="1"/>
</dbReference>
<keyword evidence="1 5" id="KW-0436">Ligase</keyword>
<dbReference type="InterPro" id="IPR004408">
    <property type="entry name" value="Biotin_CoA_COase_ligase"/>
</dbReference>